<feature type="compositionally biased region" description="Polar residues" evidence="2">
    <location>
        <begin position="202"/>
        <end position="218"/>
    </location>
</feature>
<organism evidence="3 4">
    <name type="scientific">Potamilus streckersoni</name>
    <dbReference type="NCBI Taxonomy" id="2493646"/>
    <lineage>
        <taxon>Eukaryota</taxon>
        <taxon>Metazoa</taxon>
        <taxon>Spiralia</taxon>
        <taxon>Lophotrochozoa</taxon>
        <taxon>Mollusca</taxon>
        <taxon>Bivalvia</taxon>
        <taxon>Autobranchia</taxon>
        <taxon>Heteroconchia</taxon>
        <taxon>Palaeoheterodonta</taxon>
        <taxon>Unionida</taxon>
        <taxon>Unionoidea</taxon>
        <taxon>Unionidae</taxon>
        <taxon>Ambleminae</taxon>
        <taxon>Lampsilini</taxon>
        <taxon>Potamilus</taxon>
    </lineage>
</organism>
<keyword evidence="4" id="KW-1185">Reference proteome</keyword>
<dbReference type="InterPro" id="IPR031974">
    <property type="entry name" value="PDCD7"/>
</dbReference>
<dbReference type="Pfam" id="PF16021">
    <property type="entry name" value="PDCD7"/>
    <property type="match status" value="1"/>
</dbReference>
<proteinExistence type="predicted"/>
<evidence type="ECO:0000313" key="4">
    <source>
        <dbReference type="Proteomes" id="UP001195483"/>
    </source>
</evidence>
<gene>
    <name evidence="3" type="ORF">CHS0354_028561</name>
</gene>
<accession>A0AAE0SN91</accession>
<keyword evidence="1" id="KW-0175">Coiled coil</keyword>
<dbReference type="AlphaFoldDB" id="A0AAE0SN91"/>
<dbReference type="Proteomes" id="UP001195483">
    <property type="component" value="Unassembled WGS sequence"/>
</dbReference>
<reference evidence="3" key="1">
    <citation type="journal article" date="2021" name="Genome Biol. Evol.">
        <title>A High-Quality Reference Genome for a Parasitic Bivalve with Doubly Uniparental Inheritance (Bivalvia: Unionida).</title>
        <authorList>
            <person name="Smith C.H."/>
        </authorList>
    </citation>
    <scope>NUCLEOTIDE SEQUENCE</scope>
    <source>
        <strain evidence="3">CHS0354</strain>
    </source>
</reference>
<dbReference type="PANTHER" id="PTHR48190">
    <property type="entry name" value="PROGRAMMED CELL DEATH PROTEIN 7"/>
    <property type="match status" value="1"/>
</dbReference>
<feature type="compositionally biased region" description="Pro residues" evidence="2">
    <location>
        <begin position="220"/>
        <end position="229"/>
    </location>
</feature>
<dbReference type="PANTHER" id="PTHR48190:SF2">
    <property type="entry name" value="PROGRAMMED CELL DEATH PROTEIN 7"/>
    <property type="match status" value="1"/>
</dbReference>
<evidence type="ECO:0000256" key="1">
    <source>
        <dbReference type="SAM" id="Coils"/>
    </source>
</evidence>
<evidence type="ECO:0000313" key="3">
    <source>
        <dbReference type="EMBL" id="KAK3595131.1"/>
    </source>
</evidence>
<feature type="coiled-coil region" evidence="1">
    <location>
        <begin position="372"/>
        <end position="399"/>
    </location>
</feature>
<dbReference type="GO" id="GO:0005689">
    <property type="term" value="C:U12-type spliceosomal complex"/>
    <property type="evidence" value="ECO:0007669"/>
    <property type="project" value="TreeGrafter"/>
</dbReference>
<dbReference type="EMBL" id="JAEAOA010001708">
    <property type="protein sequence ID" value="KAK3595131.1"/>
    <property type="molecule type" value="Genomic_DNA"/>
</dbReference>
<reference evidence="3" key="3">
    <citation type="submission" date="2023-05" db="EMBL/GenBank/DDBJ databases">
        <authorList>
            <person name="Smith C.H."/>
        </authorList>
    </citation>
    <scope>NUCLEOTIDE SEQUENCE</scope>
    <source>
        <strain evidence="3">CHS0354</strain>
        <tissue evidence="3">Mantle</tissue>
    </source>
</reference>
<feature type="region of interest" description="Disordered" evidence="2">
    <location>
        <begin position="202"/>
        <end position="241"/>
    </location>
</feature>
<reference evidence="3" key="2">
    <citation type="journal article" date="2021" name="Genome Biol. Evol.">
        <title>Developing a high-quality reference genome for a parasitic bivalve with doubly uniparental inheritance (Bivalvia: Unionida).</title>
        <authorList>
            <person name="Smith C.H."/>
        </authorList>
    </citation>
    <scope>NUCLEOTIDE SEQUENCE</scope>
    <source>
        <strain evidence="3">CHS0354</strain>
        <tissue evidence="3">Mantle</tissue>
    </source>
</reference>
<feature type="region of interest" description="Disordered" evidence="2">
    <location>
        <begin position="1"/>
        <end position="25"/>
    </location>
</feature>
<evidence type="ECO:0008006" key="5">
    <source>
        <dbReference type="Google" id="ProtNLM"/>
    </source>
</evidence>
<feature type="region of interest" description="Disordered" evidence="2">
    <location>
        <begin position="541"/>
        <end position="561"/>
    </location>
</feature>
<protein>
    <recommendedName>
        <fullName evidence="5">Programmed cell death 7</fullName>
    </recommendedName>
</protein>
<sequence>MAASSRAPSSGLENTHFNINPSQRQTYTDFNAPRHVVQSQIPHGNLNAHSLTPNCDVKFTHDPNFVNRHYEHSSTESNMNAKYQGPQQSITGISHTQVKSARHDVNLGMQVDVGPNFHIPNQFHNRPTGPNVAHPWSNNTIPPRFETQNLTGQKHAHTINSQVRNSVDPRSQLFTQPHLQNSAGMVGSNHSRPIHQGVHMKQNSTVGNQSVPPSNFPSWPNAPQPPQGLPPSNIQQFPEFNTPPPVGYNSCSARPDLYSVPSPRSYNLGAENNSTNMPNLSQSNYPGQEMCRGLSGNESKIDNCESLRTTDREWIQHWLGNKGIHTKRLERENHLKVYEAQDKMKQLFILMARLQKGMQTLEAMKTAEMKVWDNKFQEMEQVKVQIEKLKKEFSDEQTLLQIKKKVSSQRQKRERRKRSRREQYEQTLAYRDVLHRQIDKWRNNILQKDIALKQEKELKQEADAALTEVRKKISDMTKMISVLNGLRKLRKLRKDRQERQGLYTSVSSEQTFETRVEELLEIATKQLDTYHAEENALKVMLEEEHEESREKERLRSQQKQLDKEISEQRKIQELLFGLNDASDPSSPLFPFYQYYDQANQNMQALLHIRHEWDMFLVPTQTPGGSRIPMDWVTPTEPTSDRWASALKCNQT</sequence>
<comment type="caution">
    <text evidence="3">The sequence shown here is derived from an EMBL/GenBank/DDBJ whole genome shotgun (WGS) entry which is preliminary data.</text>
</comment>
<evidence type="ECO:0000256" key="2">
    <source>
        <dbReference type="SAM" id="MobiDB-lite"/>
    </source>
</evidence>
<dbReference type="InterPro" id="IPR052831">
    <property type="entry name" value="Apoptosis_promoter"/>
</dbReference>
<name>A0AAE0SN91_9BIVA</name>